<dbReference type="Proteomes" id="UP000266118">
    <property type="component" value="Chromosome"/>
</dbReference>
<evidence type="ECO:0000313" key="2">
    <source>
        <dbReference type="EMBL" id="AYD48188.1"/>
    </source>
</evidence>
<evidence type="ECO:0000256" key="1">
    <source>
        <dbReference type="SAM" id="Phobius"/>
    </source>
</evidence>
<feature type="transmembrane region" description="Helical" evidence="1">
    <location>
        <begin position="34"/>
        <end position="55"/>
    </location>
</feature>
<dbReference type="AlphaFoldDB" id="A0A386HQG9"/>
<evidence type="ECO:0000313" key="3">
    <source>
        <dbReference type="Proteomes" id="UP000266118"/>
    </source>
</evidence>
<protein>
    <submittedName>
        <fullName evidence="2">Uncharacterized protein</fullName>
    </submittedName>
</protein>
<keyword evidence="1" id="KW-0812">Transmembrane</keyword>
<organism evidence="2 3">
    <name type="scientific">Arachidicoccus soli</name>
    <dbReference type="NCBI Taxonomy" id="2341117"/>
    <lineage>
        <taxon>Bacteria</taxon>
        <taxon>Pseudomonadati</taxon>
        <taxon>Bacteroidota</taxon>
        <taxon>Chitinophagia</taxon>
        <taxon>Chitinophagales</taxon>
        <taxon>Chitinophagaceae</taxon>
        <taxon>Arachidicoccus</taxon>
    </lineage>
</organism>
<name>A0A386HQG9_9BACT</name>
<gene>
    <name evidence="2" type="ORF">D6B99_11630</name>
</gene>
<keyword evidence="1" id="KW-1133">Transmembrane helix</keyword>
<dbReference type="EMBL" id="CP032489">
    <property type="protein sequence ID" value="AYD48188.1"/>
    <property type="molecule type" value="Genomic_DNA"/>
</dbReference>
<proteinExistence type="predicted"/>
<reference evidence="2 3" key="1">
    <citation type="submission" date="2018-09" db="EMBL/GenBank/DDBJ databases">
        <title>Arachidicoccus sp. nov., a bacterium isolated from soil.</title>
        <authorList>
            <person name="Weon H.-Y."/>
            <person name="Kwon S.-W."/>
            <person name="Lee S.A."/>
        </authorList>
    </citation>
    <scope>NUCLEOTIDE SEQUENCE [LARGE SCALE GENOMIC DNA]</scope>
    <source>
        <strain evidence="2 3">KIS59-12</strain>
    </source>
</reference>
<dbReference type="KEGG" id="ark:D6B99_11630"/>
<keyword evidence="1" id="KW-0472">Membrane</keyword>
<dbReference type="RefSeq" id="WP_119988551.1">
    <property type="nucleotide sequence ID" value="NZ_CP032489.1"/>
</dbReference>
<sequence>MPPINPTEIIKDVLPEKLNPEAAVENLSKTQSGALYIVSLCIVVPLLALIIWLAINNANGSKADRDNAAIKYDAQITALQNANDSLRNANQDLHDSLFKTQIINQFNITSGAKQIILTPKKSTK</sequence>
<accession>A0A386HQG9</accession>
<keyword evidence="3" id="KW-1185">Reference proteome</keyword>